<evidence type="ECO:0000259" key="1">
    <source>
        <dbReference type="PROSITE" id="PS50995"/>
    </source>
</evidence>
<dbReference type="RefSeq" id="WP_064922442.1">
    <property type="nucleotide sequence ID" value="NZ_LZJK01000102.1"/>
</dbReference>
<dbReference type="EMBL" id="LZKG01000061">
    <property type="protein sequence ID" value="OBI31280.1"/>
    <property type="molecule type" value="Genomic_DNA"/>
</dbReference>
<dbReference type="InterPro" id="IPR000835">
    <property type="entry name" value="HTH_MarR-typ"/>
</dbReference>
<reference evidence="3" key="1">
    <citation type="submission" date="2016-06" db="EMBL/GenBank/DDBJ databases">
        <authorList>
            <person name="Sutton G."/>
            <person name="Brinkac L."/>
            <person name="Sanka R."/>
            <person name="Adams M."/>
            <person name="Lau E."/>
            <person name="Sam S."/>
            <person name="Sreng N."/>
            <person name="Him V."/>
            <person name="Kerleguer A."/>
            <person name="Cheng S."/>
        </authorList>
    </citation>
    <scope>NUCLEOTIDE SEQUENCE [LARGE SCALE GENOMIC DNA]</scope>
    <source>
        <strain evidence="3">E1876</strain>
    </source>
</reference>
<evidence type="ECO:0000313" key="3">
    <source>
        <dbReference type="Proteomes" id="UP000093943"/>
    </source>
</evidence>
<dbReference type="GO" id="GO:0006950">
    <property type="term" value="P:response to stress"/>
    <property type="evidence" value="ECO:0007669"/>
    <property type="project" value="TreeGrafter"/>
</dbReference>
<name>A0A1A2NQ93_MYCSD</name>
<protein>
    <submittedName>
        <fullName evidence="2">MarR family transcriptional regulator</fullName>
    </submittedName>
</protein>
<dbReference type="InterPro" id="IPR036390">
    <property type="entry name" value="WH_DNA-bd_sf"/>
</dbReference>
<comment type="caution">
    <text evidence="2">The sequence shown here is derived from an EMBL/GenBank/DDBJ whole genome shotgun (WGS) entry which is preliminary data.</text>
</comment>
<feature type="domain" description="HTH marR-type" evidence="1">
    <location>
        <begin position="4"/>
        <end position="129"/>
    </location>
</feature>
<accession>A0A1A2NQ93</accession>
<dbReference type="Pfam" id="PF12802">
    <property type="entry name" value="MarR_2"/>
    <property type="match status" value="1"/>
</dbReference>
<dbReference type="PROSITE" id="PS50995">
    <property type="entry name" value="HTH_MARR_2"/>
    <property type="match status" value="1"/>
</dbReference>
<gene>
    <name evidence="2" type="ORF">A5710_18530</name>
</gene>
<dbReference type="InterPro" id="IPR036388">
    <property type="entry name" value="WH-like_DNA-bd_sf"/>
</dbReference>
<dbReference type="PANTHER" id="PTHR33164">
    <property type="entry name" value="TRANSCRIPTIONAL REGULATOR, MARR FAMILY"/>
    <property type="match status" value="1"/>
</dbReference>
<sequence>MALPDDVYTRLLMFRTRLRRFERWSADQAQAAGLTPAQHQLLLAVRGHSDSRGPTVGDVAEYLLLRHHSAGELIQRAEAAGLVTRVRDSEDQRVIRLQLTEAAAERLQSLTELHLQELERFSAESPLGL</sequence>
<dbReference type="Proteomes" id="UP000093943">
    <property type="component" value="Unassembled WGS sequence"/>
</dbReference>
<organism evidence="2 3">
    <name type="scientific">Mycolicibacter sinensis (strain JDM601)</name>
    <name type="common">Mycobacterium sinense</name>
    <dbReference type="NCBI Taxonomy" id="875328"/>
    <lineage>
        <taxon>Bacteria</taxon>
        <taxon>Bacillati</taxon>
        <taxon>Actinomycetota</taxon>
        <taxon>Actinomycetes</taxon>
        <taxon>Mycobacteriales</taxon>
        <taxon>Mycobacteriaceae</taxon>
        <taxon>Mycolicibacter</taxon>
    </lineage>
</organism>
<dbReference type="AlphaFoldDB" id="A0A1A2NQ93"/>
<dbReference type="GO" id="GO:0003700">
    <property type="term" value="F:DNA-binding transcription factor activity"/>
    <property type="evidence" value="ECO:0007669"/>
    <property type="project" value="InterPro"/>
</dbReference>
<dbReference type="Gene3D" id="1.10.10.10">
    <property type="entry name" value="Winged helix-like DNA-binding domain superfamily/Winged helix DNA-binding domain"/>
    <property type="match status" value="1"/>
</dbReference>
<dbReference type="SMART" id="SM00347">
    <property type="entry name" value="HTH_MARR"/>
    <property type="match status" value="1"/>
</dbReference>
<dbReference type="PANTHER" id="PTHR33164:SF104">
    <property type="entry name" value="TRANSCRIPTIONAL REGULATORY PROTEIN"/>
    <property type="match status" value="1"/>
</dbReference>
<proteinExistence type="predicted"/>
<dbReference type="SUPFAM" id="SSF46785">
    <property type="entry name" value="Winged helix' DNA-binding domain"/>
    <property type="match status" value="1"/>
</dbReference>
<evidence type="ECO:0000313" key="2">
    <source>
        <dbReference type="EMBL" id="OBI31280.1"/>
    </source>
</evidence>
<dbReference type="InterPro" id="IPR039422">
    <property type="entry name" value="MarR/SlyA-like"/>
</dbReference>